<dbReference type="Proteomes" id="UP000662637">
    <property type="component" value="Unassembled WGS sequence"/>
</dbReference>
<evidence type="ECO:0000313" key="2">
    <source>
        <dbReference type="EMBL" id="KAF7483437.1"/>
    </source>
</evidence>
<protein>
    <submittedName>
        <fullName evidence="2">Uncharacterized protein</fullName>
    </submittedName>
</protein>
<reference evidence="2" key="1">
    <citation type="submission" date="2020-08" db="EMBL/GenBank/DDBJ databases">
        <authorList>
            <person name="Shumante A."/>
            <person name="Zimin A.V."/>
            <person name="Puiu D."/>
            <person name="Salzberg S.L."/>
        </authorList>
    </citation>
    <scope>NUCLEOTIDE SEQUENCE</scope>
    <source>
        <strain evidence="2">WC2-LM</strain>
        <tissue evidence="2">Liver</tissue>
    </source>
</reference>
<proteinExistence type="predicted"/>
<evidence type="ECO:0000313" key="3">
    <source>
        <dbReference type="Proteomes" id="UP000662637"/>
    </source>
</evidence>
<accession>A0A834QRS5</accession>
<dbReference type="AlphaFoldDB" id="A0A834QRS5"/>
<gene>
    <name evidence="2" type="ORF">GHT09_005017</name>
</gene>
<evidence type="ECO:0000256" key="1">
    <source>
        <dbReference type="SAM" id="MobiDB-lite"/>
    </source>
</evidence>
<dbReference type="EMBL" id="WJEC01000366">
    <property type="protein sequence ID" value="KAF7483437.1"/>
    <property type="molecule type" value="Genomic_DNA"/>
</dbReference>
<feature type="region of interest" description="Disordered" evidence="1">
    <location>
        <begin position="1"/>
        <end position="46"/>
    </location>
</feature>
<sequence length="151" mass="16051">MGGSCSPQPSGRGPFATPGRREPFTNPGRRGPFAEPGGQGPFAAAGLEGPFVEPGVLGLFAQAVGRPRQASRGRSQIQASGGCLNVRHNGRAAAVRRWPAGLDLCAMWPRFTRRGKLSPPINLLIPGQSPFSRILLEVSQQEESRRINASL</sequence>
<comment type="caution">
    <text evidence="2">The sequence shown here is derived from an EMBL/GenBank/DDBJ whole genome shotgun (WGS) entry which is preliminary data.</text>
</comment>
<name>A0A834QRS5_MARMO</name>
<organism evidence="2 3">
    <name type="scientific">Marmota monax</name>
    <name type="common">Woodchuck</name>
    <dbReference type="NCBI Taxonomy" id="9995"/>
    <lineage>
        <taxon>Eukaryota</taxon>
        <taxon>Metazoa</taxon>
        <taxon>Chordata</taxon>
        <taxon>Craniata</taxon>
        <taxon>Vertebrata</taxon>
        <taxon>Euteleostomi</taxon>
        <taxon>Mammalia</taxon>
        <taxon>Eutheria</taxon>
        <taxon>Euarchontoglires</taxon>
        <taxon>Glires</taxon>
        <taxon>Rodentia</taxon>
        <taxon>Sciuromorpha</taxon>
        <taxon>Sciuridae</taxon>
        <taxon>Xerinae</taxon>
        <taxon>Marmotini</taxon>
        <taxon>Marmota</taxon>
    </lineage>
</organism>